<name>A0ABV3A978_9ACTN</name>
<protein>
    <submittedName>
        <fullName evidence="2">YoaK family protein</fullName>
    </submittedName>
</protein>
<gene>
    <name evidence="2" type="ORF">AB0H04_16805</name>
</gene>
<keyword evidence="3" id="KW-1185">Reference proteome</keyword>
<evidence type="ECO:0000313" key="3">
    <source>
        <dbReference type="Proteomes" id="UP001551011"/>
    </source>
</evidence>
<dbReference type="PANTHER" id="PTHR37314:SF4">
    <property type="entry name" value="UPF0700 TRANSMEMBRANE PROTEIN YOAK"/>
    <property type="match status" value="1"/>
</dbReference>
<evidence type="ECO:0000313" key="2">
    <source>
        <dbReference type="EMBL" id="MEU5708511.1"/>
    </source>
</evidence>
<feature type="transmembrane region" description="Helical" evidence="1">
    <location>
        <begin position="44"/>
        <end position="63"/>
    </location>
</feature>
<dbReference type="EMBL" id="JBFAEG010000010">
    <property type="protein sequence ID" value="MEU5708511.1"/>
    <property type="molecule type" value="Genomic_DNA"/>
</dbReference>
<proteinExistence type="predicted"/>
<feature type="transmembrane region" description="Helical" evidence="1">
    <location>
        <begin position="69"/>
        <end position="88"/>
    </location>
</feature>
<sequence>MTTPKPPVRDPETRGLRLVAVLLALTVVSGLIDAVSFLGLGRVFTANVTGSVVILGFAAAGVPDFSVRHAVMSLVCFLLGAVAGGRVTGRYGRGSRRRSARLALAVEAVLVGVAAAVAFAWPDSAGTRDALIALTAFAMGLRTATVRKFRVPDLITTTVVTMTLTGLASESPLGDATSRRNLRRAASVFAMAGGACLGAWLVLHHGLSIPLLLAALVSGALAVTASGRE</sequence>
<feature type="transmembrane region" description="Helical" evidence="1">
    <location>
        <begin position="15"/>
        <end position="32"/>
    </location>
</feature>
<accession>A0ABV3A978</accession>
<dbReference type="Pfam" id="PF06912">
    <property type="entry name" value="DUF1275"/>
    <property type="match status" value="1"/>
</dbReference>
<feature type="transmembrane region" description="Helical" evidence="1">
    <location>
        <begin position="209"/>
        <end position="227"/>
    </location>
</feature>
<dbReference type="PANTHER" id="PTHR37314">
    <property type="entry name" value="SLR0142 PROTEIN"/>
    <property type="match status" value="1"/>
</dbReference>
<organism evidence="2 3">
    <name type="scientific">Streptomyces flaveolus</name>
    <dbReference type="NCBI Taxonomy" id="67297"/>
    <lineage>
        <taxon>Bacteria</taxon>
        <taxon>Bacillati</taxon>
        <taxon>Actinomycetota</taxon>
        <taxon>Actinomycetes</taxon>
        <taxon>Kitasatosporales</taxon>
        <taxon>Streptomycetaceae</taxon>
        <taxon>Streptomyces</taxon>
    </lineage>
</organism>
<keyword evidence="1" id="KW-0472">Membrane</keyword>
<feature type="transmembrane region" description="Helical" evidence="1">
    <location>
        <begin position="100"/>
        <end position="121"/>
    </location>
</feature>
<dbReference type="Proteomes" id="UP001551011">
    <property type="component" value="Unassembled WGS sequence"/>
</dbReference>
<keyword evidence="1" id="KW-1133">Transmembrane helix</keyword>
<reference evidence="2 3" key="1">
    <citation type="submission" date="2024-06" db="EMBL/GenBank/DDBJ databases">
        <title>The Natural Products Discovery Center: Release of the First 8490 Sequenced Strains for Exploring Actinobacteria Biosynthetic Diversity.</title>
        <authorList>
            <person name="Kalkreuter E."/>
            <person name="Kautsar S.A."/>
            <person name="Yang D."/>
            <person name="Bader C.D."/>
            <person name="Teijaro C.N."/>
            <person name="Fluegel L."/>
            <person name="Davis C.M."/>
            <person name="Simpson J.R."/>
            <person name="Lauterbach L."/>
            <person name="Steele A.D."/>
            <person name="Gui C."/>
            <person name="Meng S."/>
            <person name="Li G."/>
            <person name="Viehrig K."/>
            <person name="Ye F."/>
            <person name="Su P."/>
            <person name="Kiefer A.F."/>
            <person name="Nichols A."/>
            <person name="Cepeda A.J."/>
            <person name="Yan W."/>
            <person name="Fan B."/>
            <person name="Jiang Y."/>
            <person name="Adhikari A."/>
            <person name="Zheng C.-J."/>
            <person name="Schuster L."/>
            <person name="Cowan T.M."/>
            <person name="Smanski M.J."/>
            <person name="Chevrette M.G."/>
            <person name="De Carvalho L.P.S."/>
            <person name="Shen B."/>
        </authorList>
    </citation>
    <scope>NUCLEOTIDE SEQUENCE [LARGE SCALE GENOMIC DNA]</scope>
    <source>
        <strain evidence="2 3">NPDC020594</strain>
    </source>
</reference>
<evidence type="ECO:0000256" key="1">
    <source>
        <dbReference type="SAM" id="Phobius"/>
    </source>
</evidence>
<dbReference type="InterPro" id="IPR010699">
    <property type="entry name" value="DUF1275"/>
</dbReference>
<keyword evidence="1" id="KW-0812">Transmembrane</keyword>
<dbReference type="RefSeq" id="WP_359256888.1">
    <property type="nucleotide sequence ID" value="NZ_JBFAEG010000010.1"/>
</dbReference>
<comment type="caution">
    <text evidence="2">The sequence shown here is derived from an EMBL/GenBank/DDBJ whole genome shotgun (WGS) entry which is preliminary data.</text>
</comment>